<evidence type="ECO:0000259" key="1">
    <source>
        <dbReference type="Pfam" id="PF13547"/>
    </source>
</evidence>
<dbReference type="RefSeq" id="WP_119398188.1">
    <property type="nucleotide sequence ID" value="NZ_QWJJ01000004.1"/>
</dbReference>
<evidence type="ECO:0000259" key="2">
    <source>
        <dbReference type="Pfam" id="PF13550"/>
    </source>
</evidence>
<keyword evidence="5" id="KW-1185">Reference proteome</keyword>
<dbReference type="OrthoDB" id="8445115at2"/>
<protein>
    <submittedName>
        <fullName evidence="4">Host specificity protein</fullName>
    </submittedName>
</protein>
<reference evidence="4 5" key="1">
    <citation type="submission" date="2018-08" db="EMBL/GenBank/DDBJ databases">
        <title>Pseudooceanicola sediminis CY03 in the family Rhodobacteracea.</title>
        <authorList>
            <person name="Zhang Y.-J."/>
        </authorList>
    </citation>
    <scope>NUCLEOTIDE SEQUENCE [LARGE SCALE GENOMIC DNA]</scope>
    <source>
        <strain evidence="4 5">CY03</strain>
    </source>
</reference>
<dbReference type="Proteomes" id="UP000265848">
    <property type="component" value="Unassembled WGS sequence"/>
</dbReference>
<dbReference type="InterPro" id="IPR025195">
    <property type="entry name" value="GTA_TIM_dom"/>
</dbReference>
<dbReference type="Pfam" id="PF23666">
    <property type="entry name" value="Rcc01698_C"/>
    <property type="match status" value="1"/>
</dbReference>
<dbReference type="CDD" id="cd19607">
    <property type="entry name" value="GTA_TIM-barrel-like"/>
    <property type="match status" value="1"/>
</dbReference>
<dbReference type="EMBL" id="QWJJ01000004">
    <property type="protein sequence ID" value="RII39754.1"/>
    <property type="molecule type" value="Genomic_DNA"/>
</dbReference>
<gene>
    <name evidence="4" type="ORF">DL237_06330</name>
</gene>
<feature type="domain" description="Tip attachment protein J" evidence="2">
    <location>
        <begin position="801"/>
        <end position="961"/>
    </location>
</feature>
<dbReference type="Gene3D" id="3.20.20.80">
    <property type="entry name" value="Glycosidases"/>
    <property type="match status" value="1"/>
</dbReference>
<dbReference type="SUPFAM" id="SSF51445">
    <property type="entry name" value="(Trans)glycosidases"/>
    <property type="match status" value="1"/>
</dbReference>
<feature type="domain" description="GTA TIM-barrel-like" evidence="1">
    <location>
        <begin position="444"/>
        <end position="741"/>
    </location>
</feature>
<feature type="domain" description="Rcc01698-like C-terminal" evidence="3">
    <location>
        <begin position="1053"/>
        <end position="1153"/>
    </location>
</feature>
<organism evidence="4 5">
    <name type="scientific">Pseudooceanicola sediminis</name>
    <dbReference type="NCBI Taxonomy" id="2211117"/>
    <lineage>
        <taxon>Bacteria</taxon>
        <taxon>Pseudomonadati</taxon>
        <taxon>Pseudomonadota</taxon>
        <taxon>Alphaproteobacteria</taxon>
        <taxon>Rhodobacterales</taxon>
        <taxon>Paracoccaceae</taxon>
        <taxon>Pseudooceanicola</taxon>
    </lineage>
</organism>
<dbReference type="InterPro" id="IPR056490">
    <property type="entry name" value="Rcc01698_C"/>
</dbReference>
<dbReference type="InterPro" id="IPR017853">
    <property type="entry name" value="GH"/>
</dbReference>
<proteinExistence type="predicted"/>
<dbReference type="InterPro" id="IPR032876">
    <property type="entry name" value="J_dom"/>
</dbReference>
<evidence type="ECO:0000259" key="3">
    <source>
        <dbReference type="Pfam" id="PF23666"/>
    </source>
</evidence>
<comment type="caution">
    <text evidence="4">The sequence shown here is derived from an EMBL/GenBank/DDBJ whole genome shotgun (WGS) entry which is preliminary data.</text>
</comment>
<evidence type="ECO:0000313" key="5">
    <source>
        <dbReference type="Proteomes" id="UP000265848"/>
    </source>
</evidence>
<name>A0A399J357_9RHOB</name>
<accession>A0A399J357</accession>
<dbReference type="Pfam" id="PF13547">
    <property type="entry name" value="GTA_TIM"/>
    <property type="match status" value="1"/>
</dbReference>
<dbReference type="Pfam" id="PF13550">
    <property type="entry name" value="Phage-tail_3"/>
    <property type="match status" value="1"/>
</dbReference>
<evidence type="ECO:0000313" key="4">
    <source>
        <dbReference type="EMBL" id="RII39754.1"/>
    </source>
</evidence>
<sequence>MATILLSAAGAAIGGSVGGSFLGVSAAVAGRFAGAALGRVIDQRIIGAGSDAVETGRIERFRLTGAGEGDPVPRVYGRMRIAGQVIWASQFSESATTQSGGKGAPRQPKVASFSYSVSLAIALCEGQISGVGRIWADGAEVSPDALNLRVYGGSETQLPDPKIEAIEGTGNVPAYRGTAYLVMEDLDLAPFGNRIPQFTFEVLRPAPASLPEAQNEPSLAIRGVALMPGSGEYALATSPVSFDYGAGRGALANVNSPSGKSDLATSLDQLDGSLPNCEAVSLIVSWFGDDLRCGDCTIQPKVEQAQHDGTEMPWQVAGLARADAQVVAQDAQGRPIYGGTPTDRSVIEAIQALNTSGKAVMFYPFMLMDQAQGNTLTDPYSGGAGQPALPWRGRITGSLAPTMPGAPDGTTTQAAEVAAFFGTSQASDFAVAPGQVGYDGPQEWRYRRFVLHCAALCAAAGGVESFCIGSEMRGLTQLRGPDNSFPAVAALRSLAADVRTILGPATKIGYAADWTEYSGYQPADASGDRFFHLDALWADANIDFIGIDNYMPLSDWRDGDDHLDAATHASLYDPAYLKGNIEGGELYDWYYANDADRAAQIRSPITDGAYGEPWVYRIKDVANWWRNAHHDRIGGIRQADATEWQPESKPIWFTEVGCAAIDKGTNQPNKFLDPKSSESALPYHSNGQRDDTIQMQYLRAMYGYWNDAAHNPVSSHYGGPMVDMARGFVWAWDARPFPFFPNNRALWSDGNNYHAGHWITGRASNRSLALVVSEICQAAGLSNYDVSGLYGSVSGYLADDGGQARRSLQPLMLRYGFDAIERQGQIVFRMRTGRADAVVDAGQVAVSRDVEGRIEHQRAAEAELAGRMRLKFIEAEADFGAVTEEAILPDDTSQSVAGSEMPLAMWRGEGRQVVERWLSESRVARDTVRLALPPSRRDIGAGDVIDLVENGTGALYRVDRAEVGNTTLVEAVRVKPQVYLPGRIDAEPPAHMPFRAPLPVFPLFLDLPLMRGDEVPHAPHLAVTSDPWPGTVALYSSSSDSGYGLDQLLARRATVGVTTTPLSRGPVGRVDPGAPLGLALTSGSLSSTDIDGLLAGRNLLAIGDGTPGGWELLQFRDAQVTAPGEYLIRHRLRGQLGTDAIMPLTWPAGSYVVLIDGTPGQIPLAPTQRGLDRHYRIGPSSRSPDDLSYRHQVLAFDGIGLRPYAPCHLRVRTDVAGDLHVSWVRRTRIDGDGWSAPDVPLGEETRSFLVSIYSSGALVRQVFTDQTTWLYSAAEQGTDGITGAARIEVAQVSASFGAGPARGADITL</sequence>